<reference evidence="3 4" key="1">
    <citation type="submission" date="2022-05" db="EMBL/GenBank/DDBJ databases">
        <authorList>
            <person name="Park J.-S."/>
        </authorList>
    </citation>
    <scope>NUCLEOTIDE SEQUENCE [LARGE SCALE GENOMIC DNA]</scope>
    <source>
        <strain evidence="3 4">2012CJ34-2</strain>
    </source>
</reference>
<accession>A0ABT0PF78</accession>
<evidence type="ECO:0000256" key="2">
    <source>
        <dbReference type="SAM" id="Phobius"/>
    </source>
</evidence>
<feature type="transmembrane region" description="Helical" evidence="2">
    <location>
        <begin position="6"/>
        <end position="27"/>
    </location>
</feature>
<keyword evidence="2" id="KW-1133">Transmembrane helix</keyword>
<sequence>MPVFHPLLRLTVFILLTVWAVNLNAIVKTQRQQPLQGHPTTTPDLSYSKLEDAVNPELFRGKAPWNHPLTRRPLSSSLQRAEQSTDLQPGIPYSYQRTIGKQLIDTVVFLDGTTGINSLKTLLDSSRAGTQILVLVSGHNGPIAWDQSLRVDQAKKIFIQGISTDSAEGSSSTALPEILLSSSLLSDHAALTVAGSASLVLASHIDFVTKQDREAAPTKLEPVFKTEGKATAVLDYIHLEQLLESQPLYKGNVQYEHISLSSDSEPPATPTSATIGGYRHSGGLGVFRLLASLWLPTLGVAQSITSSLAPAVTPFLEPGLMAPTMAPPNIGLIVGVVTGVTGVIVLGVGTIFTINEVSRWKSGKRPRILQLYDKCRRAPTGSTSVQATTPTPAAVVNYEAAGEVSEVKADLNPDDD</sequence>
<feature type="compositionally biased region" description="Polar residues" evidence="1">
    <location>
        <begin position="73"/>
        <end position="85"/>
    </location>
</feature>
<name>A0ABT0PF78_9GAMM</name>
<keyword evidence="4" id="KW-1185">Reference proteome</keyword>
<protein>
    <recommendedName>
        <fullName evidence="5">Transmembrane protein</fullName>
    </recommendedName>
</protein>
<keyword evidence="2" id="KW-0472">Membrane</keyword>
<proteinExistence type="predicted"/>
<evidence type="ECO:0000313" key="4">
    <source>
        <dbReference type="Proteomes" id="UP001203338"/>
    </source>
</evidence>
<gene>
    <name evidence="3" type="ORF">M3P05_07915</name>
</gene>
<dbReference type="RefSeq" id="WP_249698969.1">
    <property type="nucleotide sequence ID" value="NZ_JAMFLX010000008.1"/>
</dbReference>
<feature type="region of interest" description="Disordered" evidence="1">
    <location>
        <begin position="61"/>
        <end position="85"/>
    </location>
</feature>
<evidence type="ECO:0008006" key="5">
    <source>
        <dbReference type="Google" id="ProtNLM"/>
    </source>
</evidence>
<evidence type="ECO:0000256" key="1">
    <source>
        <dbReference type="SAM" id="MobiDB-lite"/>
    </source>
</evidence>
<evidence type="ECO:0000313" key="3">
    <source>
        <dbReference type="EMBL" id="MCL6269866.1"/>
    </source>
</evidence>
<dbReference type="Proteomes" id="UP001203338">
    <property type="component" value="Unassembled WGS sequence"/>
</dbReference>
<keyword evidence="2" id="KW-0812">Transmembrane</keyword>
<feature type="transmembrane region" description="Helical" evidence="2">
    <location>
        <begin position="289"/>
        <end position="310"/>
    </location>
</feature>
<comment type="caution">
    <text evidence="3">The sequence shown here is derived from an EMBL/GenBank/DDBJ whole genome shotgun (WGS) entry which is preliminary data.</text>
</comment>
<feature type="transmembrane region" description="Helical" evidence="2">
    <location>
        <begin position="330"/>
        <end position="354"/>
    </location>
</feature>
<organism evidence="3 4">
    <name type="scientific">Parendozoicomonas callyspongiae</name>
    <dbReference type="NCBI Taxonomy" id="2942213"/>
    <lineage>
        <taxon>Bacteria</taxon>
        <taxon>Pseudomonadati</taxon>
        <taxon>Pseudomonadota</taxon>
        <taxon>Gammaproteobacteria</taxon>
        <taxon>Oceanospirillales</taxon>
        <taxon>Endozoicomonadaceae</taxon>
        <taxon>Parendozoicomonas</taxon>
    </lineage>
</organism>
<dbReference type="EMBL" id="JAMFLX010000008">
    <property type="protein sequence ID" value="MCL6269866.1"/>
    <property type="molecule type" value="Genomic_DNA"/>
</dbReference>